<sequence>MKVFIQLLIVQAILLAGFFLIAMFVSQKAQTDIGEAELGLEQREGEVFDNIVAFKSSELGTFVWDYSWWQDLVDWIDNPDPEWVQNQFDKVLYTYNADFFCIYDSSGKRLTLTLNPDLKPLPKTQAMPLQLDEIVLNRAQGDWFKSAFEIDDFGIKEVYYSPVQPQSDIKRDGPHLGYLAAGRYWNDAFIDSLESLTGATILVTDSNNISEAEDEGWSGSVFLERKYKDYAGNEVLTLGVYKDLPVAGRIITELTQGRLYLLLVCLLVITMTLFALYYIVSRPLKTLSIALESGNTSVLDRLQKSRSEYGSLANLIKENFLQKQRLQEEIAYRRESEENLRITLDSIGDAVIATDTDGRIIRMNPIAERLTGCPFEEAKAKPFSEILNIVDGRTREKAESSVEKVLATGEIVGLAEHMILISRDGTEYHVADSGAPIRSDTGQTMGVVLVFRDITEEYGLQEQLQQSQKMEAIGQLAGGVAHDFNNMLACITSAAEMLKLHLSDKTKLMRYHRMIMESTERASGLTQKLLVFARKQNPSSEPIDLHEIIHATVALLENTIDRRIQIKMNLKAEMSTVICDASQLESALLNLCVNASHAMPDGGVLGIESEIVTLDPAYCEANSPFDLKAGQHIQIKVSDTGCGMPMDVVGHIFEPFFTTKEQGKGTGLGLSIVFGTIKQHNGAITVYSEVGVGTCFHILLPLADTFVSASENTIESEEIHGSGCILVVDDEPIMQHTAEDYLQHLGYDVLLANDGQAALELFKDKHETIDLVLLDMIMPHMSGRDCFIEMQKIDPKVKVVLSSGFCRDEDINELMDVGLCGFIGKPYRTATLSHVVSRVMQA</sequence>
<evidence type="ECO:0000256" key="5">
    <source>
        <dbReference type="ARBA" id="ARBA00022741"/>
    </source>
</evidence>
<dbReference type="InterPro" id="IPR036890">
    <property type="entry name" value="HATPase_C_sf"/>
</dbReference>
<dbReference type="Gene3D" id="3.30.565.10">
    <property type="entry name" value="Histidine kinase-like ATPase, C-terminal domain"/>
    <property type="match status" value="1"/>
</dbReference>
<evidence type="ECO:0000259" key="12">
    <source>
        <dbReference type="PROSITE" id="PS50110"/>
    </source>
</evidence>
<feature type="modified residue" description="4-aspartylphosphate" evidence="9">
    <location>
        <position position="775"/>
    </location>
</feature>
<keyword evidence="7" id="KW-0067">ATP-binding</keyword>
<dbReference type="SMART" id="SM00091">
    <property type="entry name" value="PAS"/>
    <property type="match status" value="1"/>
</dbReference>
<gene>
    <name evidence="15" type="ORF">RZN69_00355</name>
</gene>
<evidence type="ECO:0000313" key="15">
    <source>
        <dbReference type="EMBL" id="WOO41518.1"/>
    </source>
</evidence>
<dbReference type="InterPro" id="IPR036097">
    <property type="entry name" value="HisK_dim/P_sf"/>
</dbReference>
<dbReference type="SMART" id="SM00387">
    <property type="entry name" value="HATPase_c"/>
    <property type="match status" value="1"/>
</dbReference>
<dbReference type="InterPro" id="IPR000700">
    <property type="entry name" value="PAS-assoc_C"/>
</dbReference>
<dbReference type="CDD" id="cd00156">
    <property type="entry name" value="REC"/>
    <property type="match status" value="1"/>
</dbReference>
<dbReference type="Gene3D" id="3.30.450.20">
    <property type="entry name" value="PAS domain"/>
    <property type="match status" value="1"/>
</dbReference>
<dbReference type="RefSeq" id="WP_317834002.1">
    <property type="nucleotide sequence ID" value="NZ_CP136920.1"/>
</dbReference>
<dbReference type="Gene3D" id="1.10.287.130">
    <property type="match status" value="1"/>
</dbReference>
<evidence type="ECO:0000259" key="13">
    <source>
        <dbReference type="PROSITE" id="PS50112"/>
    </source>
</evidence>
<dbReference type="Proteomes" id="UP001304300">
    <property type="component" value="Chromosome"/>
</dbReference>
<dbReference type="Pfam" id="PF02518">
    <property type="entry name" value="HATPase_c"/>
    <property type="match status" value="1"/>
</dbReference>
<evidence type="ECO:0000256" key="6">
    <source>
        <dbReference type="ARBA" id="ARBA00022777"/>
    </source>
</evidence>
<dbReference type="PANTHER" id="PTHR43065:SF46">
    <property type="entry name" value="C4-DICARBOXYLATE TRANSPORT SENSOR PROTEIN DCTB"/>
    <property type="match status" value="1"/>
</dbReference>
<dbReference type="InterPro" id="IPR011006">
    <property type="entry name" value="CheY-like_superfamily"/>
</dbReference>
<dbReference type="InterPro" id="IPR003661">
    <property type="entry name" value="HisK_dim/P_dom"/>
</dbReference>
<reference evidence="15 16" key="1">
    <citation type="submission" date="2023-10" db="EMBL/GenBank/DDBJ databases">
        <title>Rubellicoccus peritrichatus gen. nov., sp. nov., isolated from an algae of coral reef tank.</title>
        <authorList>
            <person name="Luo J."/>
        </authorList>
    </citation>
    <scope>NUCLEOTIDE SEQUENCE [LARGE SCALE GENOMIC DNA]</scope>
    <source>
        <strain evidence="15 16">CR14</strain>
    </source>
</reference>
<keyword evidence="8" id="KW-0902">Two-component regulatory system</keyword>
<dbReference type="EC" id="2.7.13.3" evidence="2"/>
<dbReference type="NCBIfam" id="TIGR00229">
    <property type="entry name" value="sensory_box"/>
    <property type="match status" value="1"/>
</dbReference>
<dbReference type="PROSITE" id="PS50112">
    <property type="entry name" value="PAS"/>
    <property type="match status" value="1"/>
</dbReference>
<feature type="transmembrane region" description="Helical" evidence="10">
    <location>
        <begin position="6"/>
        <end position="25"/>
    </location>
</feature>
<dbReference type="InterPro" id="IPR001789">
    <property type="entry name" value="Sig_transdc_resp-reg_receiver"/>
</dbReference>
<dbReference type="SUPFAM" id="SSF47384">
    <property type="entry name" value="Homodimeric domain of signal transducing histidine kinase"/>
    <property type="match status" value="1"/>
</dbReference>
<feature type="transmembrane region" description="Helical" evidence="10">
    <location>
        <begin position="259"/>
        <end position="280"/>
    </location>
</feature>
<evidence type="ECO:0000256" key="4">
    <source>
        <dbReference type="ARBA" id="ARBA00022679"/>
    </source>
</evidence>
<keyword evidence="10" id="KW-0812">Transmembrane</keyword>
<evidence type="ECO:0000256" key="3">
    <source>
        <dbReference type="ARBA" id="ARBA00022553"/>
    </source>
</evidence>
<dbReference type="SMART" id="SM00086">
    <property type="entry name" value="PAC"/>
    <property type="match status" value="1"/>
</dbReference>
<dbReference type="AlphaFoldDB" id="A0AAQ3LDD8"/>
<dbReference type="PROSITE" id="PS50113">
    <property type="entry name" value="PAC"/>
    <property type="match status" value="1"/>
</dbReference>
<evidence type="ECO:0000259" key="14">
    <source>
        <dbReference type="PROSITE" id="PS50113"/>
    </source>
</evidence>
<organism evidence="15 16">
    <name type="scientific">Rubellicoccus peritrichatus</name>
    <dbReference type="NCBI Taxonomy" id="3080537"/>
    <lineage>
        <taxon>Bacteria</taxon>
        <taxon>Pseudomonadati</taxon>
        <taxon>Verrucomicrobiota</taxon>
        <taxon>Opitutia</taxon>
        <taxon>Puniceicoccales</taxon>
        <taxon>Cerasicoccaceae</taxon>
        <taxon>Rubellicoccus</taxon>
    </lineage>
</organism>
<dbReference type="InterPro" id="IPR000014">
    <property type="entry name" value="PAS"/>
</dbReference>
<dbReference type="Pfam" id="PF08448">
    <property type="entry name" value="PAS_4"/>
    <property type="match status" value="1"/>
</dbReference>
<dbReference type="GO" id="GO:0005524">
    <property type="term" value="F:ATP binding"/>
    <property type="evidence" value="ECO:0007669"/>
    <property type="project" value="UniProtKB-KW"/>
</dbReference>
<dbReference type="Gene3D" id="3.40.50.2300">
    <property type="match status" value="1"/>
</dbReference>
<dbReference type="PANTHER" id="PTHR43065">
    <property type="entry name" value="SENSOR HISTIDINE KINASE"/>
    <property type="match status" value="1"/>
</dbReference>
<dbReference type="KEGG" id="puo:RZN69_00355"/>
<dbReference type="InterPro" id="IPR004358">
    <property type="entry name" value="Sig_transdc_His_kin-like_C"/>
</dbReference>
<proteinExistence type="predicted"/>
<feature type="domain" description="PAS" evidence="13">
    <location>
        <begin position="336"/>
        <end position="409"/>
    </location>
</feature>
<keyword evidence="4" id="KW-0808">Transferase</keyword>
<dbReference type="SMART" id="SM00388">
    <property type="entry name" value="HisKA"/>
    <property type="match status" value="1"/>
</dbReference>
<keyword evidence="16" id="KW-1185">Reference proteome</keyword>
<evidence type="ECO:0000259" key="11">
    <source>
        <dbReference type="PROSITE" id="PS50109"/>
    </source>
</evidence>
<dbReference type="SUPFAM" id="SSF55874">
    <property type="entry name" value="ATPase domain of HSP90 chaperone/DNA topoisomerase II/histidine kinase"/>
    <property type="match status" value="1"/>
</dbReference>
<evidence type="ECO:0000313" key="16">
    <source>
        <dbReference type="Proteomes" id="UP001304300"/>
    </source>
</evidence>
<dbReference type="InterPro" id="IPR035965">
    <property type="entry name" value="PAS-like_dom_sf"/>
</dbReference>
<dbReference type="PROSITE" id="PS50109">
    <property type="entry name" value="HIS_KIN"/>
    <property type="match status" value="1"/>
</dbReference>
<dbReference type="CDD" id="cd00130">
    <property type="entry name" value="PAS"/>
    <property type="match status" value="1"/>
</dbReference>
<dbReference type="EMBL" id="CP136920">
    <property type="protein sequence ID" value="WOO41518.1"/>
    <property type="molecule type" value="Genomic_DNA"/>
</dbReference>
<keyword evidence="5" id="KW-0547">Nucleotide-binding</keyword>
<evidence type="ECO:0000256" key="8">
    <source>
        <dbReference type="ARBA" id="ARBA00023012"/>
    </source>
</evidence>
<dbReference type="PROSITE" id="PS50110">
    <property type="entry name" value="RESPONSE_REGULATORY"/>
    <property type="match status" value="1"/>
</dbReference>
<name>A0AAQ3LDD8_9BACT</name>
<dbReference type="InterPro" id="IPR001610">
    <property type="entry name" value="PAC"/>
</dbReference>
<keyword evidence="3 9" id="KW-0597">Phosphoprotein</keyword>
<evidence type="ECO:0000256" key="10">
    <source>
        <dbReference type="SAM" id="Phobius"/>
    </source>
</evidence>
<keyword evidence="6" id="KW-0418">Kinase</keyword>
<keyword evidence="10" id="KW-0472">Membrane</keyword>
<dbReference type="Pfam" id="PF00072">
    <property type="entry name" value="Response_reg"/>
    <property type="match status" value="1"/>
</dbReference>
<feature type="domain" description="Histidine kinase" evidence="11">
    <location>
        <begin position="479"/>
        <end position="704"/>
    </location>
</feature>
<evidence type="ECO:0000256" key="9">
    <source>
        <dbReference type="PROSITE-ProRule" id="PRU00169"/>
    </source>
</evidence>
<dbReference type="InterPro" id="IPR005467">
    <property type="entry name" value="His_kinase_dom"/>
</dbReference>
<feature type="domain" description="PAC" evidence="14">
    <location>
        <begin position="414"/>
        <end position="466"/>
    </location>
</feature>
<evidence type="ECO:0000256" key="2">
    <source>
        <dbReference type="ARBA" id="ARBA00012438"/>
    </source>
</evidence>
<feature type="domain" description="Response regulatory" evidence="12">
    <location>
        <begin position="724"/>
        <end position="840"/>
    </location>
</feature>
<evidence type="ECO:0000256" key="1">
    <source>
        <dbReference type="ARBA" id="ARBA00000085"/>
    </source>
</evidence>
<dbReference type="InterPro" id="IPR013656">
    <property type="entry name" value="PAS_4"/>
</dbReference>
<dbReference type="SUPFAM" id="SSF52172">
    <property type="entry name" value="CheY-like"/>
    <property type="match status" value="1"/>
</dbReference>
<protein>
    <recommendedName>
        <fullName evidence="2">histidine kinase</fullName>
        <ecNumber evidence="2">2.7.13.3</ecNumber>
    </recommendedName>
</protein>
<dbReference type="CDD" id="cd00082">
    <property type="entry name" value="HisKA"/>
    <property type="match status" value="1"/>
</dbReference>
<dbReference type="InterPro" id="IPR007892">
    <property type="entry name" value="CHASE4"/>
</dbReference>
<comment type="catalytic activity">
    <reaction evidence="1">
        <text>ATP + protein L-histidine = ADP + protein N-phospho-L-histidine.</text>
        <dbReference type="EC" id="2.7.13.3"/>
    </reaction>
</comment>
<dbReference type="Pfam" id="PF05228">
    <property type="entry name" value="CHASE4"/>
    <property type="match status" value="1"/>
</dbReference>
<dbReference type="InterPro" id="IPR003594">
    <property type="entry name" value="HATPase_dom"/>
</dbReference>
<accession>A0AAQ3LDD8</accession>
<dbReference type="SMART" id="SM00448">
    <property type="entry name" value="REC"/>
    <property type="match status" value="1"/>
</dbReference>
<dbReference type="SUPFAM" id="SSF55785">
    <property type="entry name" value="PYP-like sensor domain (PAS domain)"/>
    <property type="match status" value="1"/>
</dbReference>
<keyword evidence="10" id="KW-1133">Transmembrane helix</keyword>
<dbReference type="GO" id="GO:0000155">
    <property type="term" value="F:phosphorelay sensor kinase activity"/>
    <property type="evidence" value="ECO:0007669"/>
    <property type="project" value="InterPro"/>
</dbReference>
<dbReference type="Pfam" id="PF00512">
    <property type="entry name" value="HisKA"/>
    <property type="match status" value="1"/>
</dbReference>
<dbReference type="PRINTS" id="PR00344">
    <property type="entry name" value="BCTRLSENSOR"/>
</dbReference>
<evidence type="ECO:0000256" key="7">
    <source>
        <dbReference type="ARBA" id="ARBA00022840"/>
    </source>
</evidence>